<organism evidence="1 2">
    <name type="scientific">Hebeloma cylindrosporum</name>
    <dbReference type="NCBI Taxonomy" id="76867"/>
    <lineage>
        <taxon>Eukaryota</taxon>
        <taxon>Fungi</taxon>
        <taxon>Dikarya</taxon>
        <taxon>Basidiomycota</taxon>
        <taxon>Agaricomycotina</taxon>
        <taxon>Agaricomycetes</taxon>
        <taxon>Agaricomycetidae</taxon>
        <taxon>Agaricales</taxon>
        <taxon>Agaricineae</taxon>
        <taxon>Hymenogastraceae</taxon>
        <taxon>Hebeloma</taxon>
    </lineage>
</organism>
<dbReference type="AlphaFoldDB" id="A0A0C2XL11"/>
<keyword evidence="2" id="KW-1185">Reference proteome</keyword>
<protein>
    <submittedName>
        <fullName evidence="1">Uncharacterized protein</fullName>
    </submittedName>
</protein>
<reference evidence="2" key="2">
    <citation type="submission" date="2015-01" db="EMBL/GenBank/DDBJ databases">
        <title>Evolutionary Origins and Diversification of the Mycorrhizal Mutualists.</title>
        <authorList>
            <consortium name="DOE Joint Genome Institute"/>
            <consortium name="Mycorrhizal Genomics Consortium"/>
            <person name="Kohler A."/>
            <person name="Kuo A."/>
            <person name="Nagy L.G."/>
            <person name="Floudas D."/>
            <person name="Copeland A."/>
            <person name="Barry K.W."/>
            <person name="Cichocki N."/>
            <person name="Veneault-Fourrey C."/>
            <person name="LaButti K."/>
            <person name="Lindquist E.A."/>
            <person name="Lipzen A."/>
            <person name="Lundell T."/>
            <person name="Morin E."/>
            <person name="Murat C."/>
            <person name="Riley R."/>
            <person name="Ohm R."/>
            <person name="Sun H."/>
            <person name="Tunlid A."/>
            <person name="Henrissat B."/>
            <person name="Grigoriev I.V."/>
            <person name="Hibbett D.S."/>
            <person name="Martin F."/>
        </authorList>
    </citation>
    <scope>NUCLEOTIDE SEQUENCE [LARGE SCALE GENOMIC DNA]</scope>
    <source>
        <strain evidence="2">h7</strain>
    </source>
</reference>
<dbReference type="HOGENOM" id="CLU_1777684_0_0_1"/>
<evidence type="ECO:0000313" key="2">
    <source>
        <dbReference type="Proteomes" id="UP000053424"/>
    </source>
</evidence>
<accession>A0A0C2XL11</accession>
<dbReference type="Proteomes" id="UP000053424">
    <property type="component" value="Unassembled WGS sequence"/>
</dbReference>
<reference evidence="1 2" key="1">
    <citation type="submission" date="2014-04" db="EMBL/GenBank/DDBJ databases">
        <authorList>
            <consortium name="DOE Joint Genome Institute"/>
            <person name="Kuo A."/>
            <person name="Gay G."/>
            <person name="Dore J."/>
            <person name="Kohler A."/>
            <person name="Nagy L.G."/>
            <person name="Floudas D."/>
            <person name="Copeland A."/>
            <person name="Barry K.W."/>
            <person name="Cichocki N."/>
            <person name="Veneault-Fourrey C."/>
            <person name="LaButti K."/>
            <person name="Lindquist E.A."/>
            <person name="Lipzen A."/>
            <person name="Lundell T."/>
            <person name="Morin E."/>
            <person name="Murat C."/>
            <person name="Sun H."/>
            <person name="Tunlid A."/>
            <person name="Henrissat B."/>
            <person name="Grigoriev I.V."/>
            <person name="Hibbett D.S."/>
            <person name="Martin F."/>
            <person name="Nordberg H.P."/>
            <person name="Cantor M.N."/>
            <person name="Hua S.X."/>
        </authorList>
    </citation>
    <scope>NUCLEOTIDE SEQUENCE [LARGE SCALE GENOMIC DNA]</scope>
    <source>
        <strain evidence="2">h7</strain>
    </source>
</reference>
<evidence type="ECO:0000313" key="1">
    <source>
        <dbReference type="EMBL" id="KIM38443.1"/>
    </source>
</evidence>
<sequence length="146" mass="16122">MSGNLLTVEDVHTHSGIPTIPIISPQAINRLYCSTRLFGVEWACKNVITSYHPDPLAPVANPVYGSLEPDPLDTNTSDDSVIRLPDVLVLARMEKLWKTEGSKNNRLTQALEVMGIRVMMELLRSTMPHPMRTQITGAVDSPQADT</sequence>
<proteinExistence type="predicted"/>
<name>A0A0C2XL11_HEBCY</name>
<gene>
    <name evidence="1" type="ORF">M413DRAFT_420555</name>
</gene>
<dbReference type="EMBL" id="KN831791">
    <property type="protein sequence ID" value="KIM38443.1"/>
    <property type="molecule type" value="Genomic_DNA"/>
</dbReference>